<reference evidence="2 3" key="1">
    <citation type="submission" date="2014-09" db="EMBL/GenBank/DDBJ databases">
        <authorList>
            <person name="McGinnis J.M."/>
            <person name="Wolfgang W.J."/>
        </authorList>
    </citation>
    <scope>NUCLEOTIDE SEQUENCE [LARGE SCALE GENOMIC DNA]</scope>
    <source>
        <strain evidence="2 3">HAMBI 3106</strain>
    </source>
</reference>
<dbReference type="Proteomes" id="UP000029917">
    <property type="component" value="Unassembled WGS sequence"/>
</dbReference>
<comment type="caution">
    <text evidence="2">The sequence shown here is derived from an EMBL/GenBank/DDBJ whole genome shotgun (WGS) entry which is preliminary data.</text>
</comment>
<evidence type="ECO:0000313" key="3">
    <source>
        <dbReference type="Proteomes" id="UP000029917"/>
    </source>
</evidence>
<reference evidence="2 3" key="2">
    <citation type="submission" date="2014-10" db="EMBL/GenBank/DDBJ databases">
        <title>Paracoccus sanguinis sp. nov., isolated from clinical specimens of New York State patients.</title>
        <authorList>
            <person name="Mingle L.A."/>
            <person name="Cole J.A."/>
            <person name="Lapierre P."/>
            <person name="Musser K.A."/>
        </authorList>
    </citation>
    <scope>NUCLEOTIDE SEQUENCE [LARGE SCALE GENOMIC DNA]</scope>
    <source>
        <strain evidence="2 3">HAMBI 3106</strain>
    </source>
</reference>
<feature type="region of interest" description="Disordered" evidence="1">
    <location>
        <begin position="35"/>
        <end position="66"/>
    </location>
</feature>
<name>A0A099EVT4_9RHOB</name>
<feature type="compositionally biased region" description="Basic and acidic residues" evidence="1">
    <location>
        <begin position="53"/>
        <end position="66"/>
    </location>
</feature>
<keyword evidence="3" id="KW-1185">Reference proteome</keyword>
<feature type="non-terminal residue" evidence="2">
    <location>
        <position position="1"/>
    </location>
</feature>
<sequence>AVHVPPPPATPDERAAAEGISLRPDSITVRGATIWTPVPPPLAGGPVTGPPTDGDRPAARPERPAP</sequence>
<dbReference type="RefSeq" id="WP_036721795.1">
    <property type="nucleotide sequence ID" value="NZ_JRKS01000077.1"/>
</dbReference>
<evidence type="ECO:0000313" key="2">
    <source>
        <dbReference type="EMBL" id="KGJ02077.1"/>
    </source>
</evidence>
<proteinExistence type="predicted"/>
<evidence type="ECO:0000256" key="1">
    <source>
        <dbReference type="SAM" id="MobiDB-lite"/>
    </source>
</evidence>
<protein>
    <submittedName>
        <fullName evidence="2">Uncharacterized protein</fullName>
    </submittedName>
</protein>
<dbReference type="EMBL" id="JRKS01000077">
    <property type="protein sequence ID" value="KGJ02077.1"/>
    <property type="molecule type" value="Genomic_DNA"/>
</dbReference>
<organism evidence="2 3">
    <name type="scientific">Paracoccus sphaerophysae</name>
    <dbReference type="NCBI Taxonomy" id="690417"/>
    <lineage>
        <taxon>Bacteria</taxon>
        <taxon>Pseudomonadati</taxon>
        <taxon>Pseudomonadota</taxon>
        <taxon>Alphaproteobacteria</taxon>
        <taxon>Rhodobacterales</taxon>
        <taxon>Paracoccaceae</taxon>
        <taxon>Paracoccus</taxon>
    </lineage>
</organism>
<accession>A0A099EVT4</accession>
<dbReference type="AlphaFoldDB" id="A0A099EVT4"/>
<gene>
    <name evidence="2" type="ORF">IC63_15355</name>
</gene>